<feature type="domain" description="GAF" evidence="1">
    <location>
        <begin position="23"/>
        <end position="179"/>
    </location>
</feature>
<dbReference type="EMBL" id="JAIOIV010000067">
    <property type="protein sequence ID" value="MBZ0156167.1"/>
    <property type="molecule type" value="Genomic_DNA"/>
</dbReference>
<dbReference type="InterPro" id="IPR029016">
    <property type="entry name" value="GAF-like_dom_sf"/>
</dbReference>
<dbReference type="Proteomes" id="UP000705867">
    <property type="component" value="Unassembled WGS sequence"/>
</dbReference>
<gene>
    <name evidence="2" type="ORF">K8I29_08120</name>
</gene>
<protein>
    <submittedName>
        <fullName evidence="2">GAF domain-containing protein</fullName>
    </submittedName>
</protein>
<dbReference type="Gene3D" id="3.30.450.40">
    <property type="match status" value="1"/>
</dbReference>
<comment type="caution">
    <text evidence="2">The sequence shown here is derived from an EMBL/GenBank/DDBJ whole genome shotgun (WGS) entry which is preliminary data.</text>
</comment>
<dbReference type="AlphaFoldDB" id="A0A953M1L3"/>
<dbReference type="Gene3D" id="3.30.450.20">
    <property type="entry name" value="PAS domain"/>
    <property type="match status" value="1"/>
</dbReference>
<dbReference type="InterPro" id="IPR003018">
    <property type="entry name" value="GAF"/>
</dbReference>
<name>A0A953M1L3_9BACT</name>
<dbReference type="InterPro" id="IPR035965">
    <property type="entry name" value="PAS-like_dom_sf"/>
</dbReference>
<dbReference type="SUPFAM" id="SSF55781">
    <property type="entry name" value="GAF domain-like"/>
    <property type="match status" value="1"/>
</dbReference>
<evidence type="ECO:0000259" key="1">
    <source>
        <dbReference type="SMART" id="SM00065"/>
    </source>
</evidence>
<evidence type="ECO:0000313" key="2">
    <source>
        <dbReference type="EMBL" id="MBZ0156167.1"/>
    </source>
</evidence>
<dbReference type="SUPFAM" id="SSF55785">
    <property type="entry name" value="PYP-like sensor domain (PAS domain)"/>
    <property type="match status" value="1"/>
</dbReference>
<sequence length="289" mass="32859">MKHSAIQLDNFFDILNTILSTLDINEILTSVVEQIRSVIKADRCTLYLIDRDNGELYSKVLQADNLVEIRVPLTNTSLAGYSAFTAQPLIIGDAYNDTELAAIDGELRFDRRWDEKSGYRTRSVLVVPIPFRTDQRILGVFQALNKEGGFTEADLGTMEQLAFLLGIAVNNALLYQSIEEEKKLREYIIDDIEEGICILDRKKRIVSANRFLEVMSGMRYTVDSMAGEDFFALFPTFVGTPVEEKLNDVLVNGYGFKQIAQLELLEVKIIPYFDEKSAVKRVILIFTRF</sequence>
<organism evidence="2 3">
    <name type="scientific">Candidatus Nitrobium versatile</name>
    <dbReference type="NCBI Taxonomy" id="2884831"/>
    <lineage>
        <taxon>Bacteria</taxon>
        <taxon>Pseudomonadati</taxon>
        <taxon>Nitrospirota</taxon>
        <taxon>Nitrospiria</taxon>
        <taxon>Nitrospirales</taxon>
        <taxon>Nitrospiraceae</taxon>
        <taxon>Candidatus Nitrobium</taxon>
    </lineage>
</organism>
<reference evidence="2" key="2">
    <citation type="submission" date="2021-08" db="EMBL/GenBank/DDBJ databases">
        <authorList>
            <person name="Dalcin Martins P."/>
        </authorList>
    </citation>
    <scope>NUCLEOTIDE SEQUENCE</scope>
    <source>
        <strain evidence="2">MAG_39</strain>
    </source>
</reference>
<proteinExistence type="predicted"/>
<reference evidence="2" key="1">
    <citation type="journal article" date="2021" name="bioRxiv">
        <title>Unraveling nitrogen, sulfur and carbon metabolic pathways and microbial community transcriptional responses to substrate deprivation and toxicity stresses in a bioreactor mimicking anoxic brackish coastal sediment conditions.</title>
        <authorList>
            <person name="Martins P.D."/>
            <person name="Echeveste M.J."/>
            <person name="Arshad A."/>
            <person name="Kurth J."/>
            <person name="Ouboter H."/>
            <person name="Jetten M.S.M."/>
            <person name="Welte C.U."/>
        </authorList>
    </citation>
    <scope>NUCLEOTIDE SEQUENCE</scope>
    <source>
        <strain evidence="2">MAG_39</strain>
    </source>
</reference>
<dbReference type="SMART" id="SM00065">
    <property type="entry name" value="GAF"/>
    <property type="match status" value="1"/>
</dbReference>
<evidence type="ECO:0000313" key="3">
    <source>
        <dbReference type="Proteomes" id="UP000705867"/>
    </source>
</evidence>
<accession>A0A953M1L3</accession>
<dbReference type="Pfam" id="PF01590">
    <property type="entry name" value="GAF"/>
    <property type="match status" value="1"/>
</dbReference>